<evidence type="ECO:0000313" key="8">
    <source>
        <dbReference type="Proteomes" id="UP001353858"/>
    </source>
</evidence>
<dbReference type="PROSITE" id="PS50088">
    <property type="entry name" value="ANK_REPEAT"/>
    <property type="match status" value="2"/>
</dbReference>
<evidence type="ECO:0000259" key="6">
    <source>
        <dbReference type="PROSITE" id="PS51228"/>
    </source>
</evidence>
<keyword evidence="4" id="KW-0446">Lipid-binding</keyword>
<proteinExistence type="predicted"/>
<accession>A0AAN7P595</accession>
<dbReference type="EMBL" id="JARPUR010000004">
    <property type="protein sequence ID" value="KAK4876912.1"/>
    <property type="molecule type" value="Genomic_DNA"/>
</dbReference>
<dbReference type="Gene3D" id="1.20.80.10">
    <property type="match status" value="1"/>
</dbReference>
<reference evidence="8" key="1">
    <citation type="submission" date="2023-01" db="EMBL/GenBank/DDBJ databases">
        <title>Key to firefly adult light organ development and bioluminescence: homeobox transcription factors regulate luciferase expression and transportation to peroxisome.</title>
        <authorList>
            <person name="Fu X."/>
        </authorList>
    </citation>
    <scope>NUCLEOTIDE SEQUENCE [LARGE SCALE GENOMIC DNA]</scope>
</reference>
<feature type="repeat" description="ANK" evidence="5">
    <location>
        <begin position="166"/>
        <end position="198"/>
    </location>
</feature>
<evidence type="ECO:0000256" key="2">
    <source>
        <dbReference type="ARBA" id="ARBA00022737"/>
    </source>
</evidence>
<evidence type="ECO:0000313" key="7">
    <source>
        <dbReference type="EMBL" id="KAK4876912.1"/>
    </source>
</evidence>
<dbReference type="SMART" id="SM00248">
    <property type="entry name" value="ANK"/>
    <property type="match status" value="2"/>
</dbReference>
<keyword evidence="3 5" id="KW-0040">ANK repeat</keyword>
<dbReference type="InterPro" id="IPR002110">
    <property type="entry name" value="Ankyrin_rpt"/>
</dbReference>
<evidence type="ECO:0000256" key="4">
    <source>
        <dbReference type="ARBA" id="ARBA00023121"/>
    </source>
</evidence>
<name>A0AAN7P595_9COLE</name>
<keyword evidence="2" id="KW-0677">Repeat</keyword>
<dbReference type="AlphaFoldDB" id="A0AAN7P595"/>
<dbReference type="InterPro" id="IPR036770">
    <property type="entry name" value="Ankyrin_rpt-contain_sf"/>
</dbReference>
<keyword evidence="8" id="KW-1185">Reference proteome</keyword>
<dbReference type="PANTHER" id="PTHR24119:SF0">
    <property type="entry name" value="ACYL-COA-BINDING DOMAIN-CONTAINING PROTEIN 6"/>
    <property type="match status" value="1"/>
</dbReference>
<dbReference type="PRINTS" id="PR00689">
    <property type="entry name" value="ACOABINDINGP"/>
</dbReference>
<dbReference type="Pfam" id="PF12796">
    <property type="entry name" value="Ank_2"/>
    <property type="match status" value="1"/>
</dbReference>
<dbReference type="Pfam" id="PF00887">
    <property type="entry name" value="ACBP"/>
    <property type="match status" value="1"/>
</dbReference>
<dbReference type="SUPFAM" id="SSF48403">
    <property type="entry name" value="Ankyrin repeat"/>
    <property type="match status" value="1"/>
</dbReference>
<protein>
    <recommendedName>
        <fullName evidence="1">Acyl-CoA-binding domain-containing protein 6</fullName>
    </recommendedName>
</protein>
<evidence type="ECO:0000256" key="1">
    <source>
        <dbReference type="ARBA" id="ARBA00018419"/>
    </source>
</evidence>
<dbReference type="GO" id="GO:0000062">
    <property type="term" value="F:fatty-acyl-CoA binding"/>
    <property type="evidence" value="ECO:0007669"/>
    <property type="project" value="InterPro"/>
</dbReference>
<gene>
    <name evidence="7" type="ORF">RN001_009418</name>
</gene>
<dbReference type="PANTHER" id="PTHR24119">
    <property type="entry name" value="ACYL-COA-BINDING DOMAIN-CONTAINING PROTEIN 6"/>
    <property type="match status" value="1"/>
</dbReference>
<dbReference type="Gene3D" id="1.25.40.20">
    <property type="entry name" value="Ankyrin repeat-containing domain"/>
    <property type="match status" value="1"/>
</dbReference>
<evidence type="ECO:0000256" key="5">
    <source>
        <dbReference type="PROSITE-ProRule" id="PRU00023"/>
    </source>
</evidence>
<comment type="caution">
    <text evidence="7">The sequence shown here is derived from an EMBL/GenBank/DDBJ whole genome shotgun (WGS) entry which is preliminary data.</text>
</comment>
<feature type="repeat" description="ANK" evidence="5">
    <location>
        <begin position="199"/>
        <end position="231"/>
    </location>
</feature>
<dbReference type="PROSITE" id="PS51228">
    <property type="entry name" value="ACB_2"/>
    <property type="match status" value="1"/>
</dbReference>
<dbReference type="Proteomes" id="UP001353858">
    <property type="component" value="Unassembled WGS sequence"/>
</dbReference>
<sequence>MEQAATLENYNDLDELETDTDELTEEFLKYAERLKGLVTQLDEQTLLRLYGYYKQAMEGPCNTPRPNWFNLKGKAKWDAWMKLGKMNQNEAKKLYIELVQNVDTSSRSSTGNESWVSVSTMHYDEKALNESEKSIIDYVKEGNYVEVVRMLKSGGTDRSWNELDENGMGLIHWAADRGYSNIIQALLSHGADVNLRDAEMQTPLHYAAVCGHLECVGTLLKNNADVTLKDDDGFNPKDVAVDAKVQELFSS</sequence>
<feature type="domain" description="ACB" evidence="6">
    <location>
        <begin position="23"/>
        <end position="108"/>
    </location>
</feature>
<organism evidence="7 8">
    <name type="scientific">Aquatica leii</name>
    <dbReference type="NCBI Taxonomy" id="1421715"/>
    <lineage>
        <taxon>Eukaryota</taxon>
        <taxon>Metazoa</taxon>
        <taxon>Ecdysozoa</taxon>
        <taxon>Arthropoda</taxon>
        <taxon>Hexapoda</taxon>
        <taxon>Insecta</taxon>
        <taxon>Pterygota</taxon>
        <taxon>Neoptera</taxon>
        <taxon>Endopterygota</taxon>
        <taxon>Coleoptera</taxon>
        <taxon>Polyphaga</taxon>
        <taxon>Elateriformia</taxon>
        <taxon>Elateroidea</taxon>
        <taxon>Lampyridae</taxon>
        <taxon>Luciolinae</taxon>
        <taxon>Aquatica</taxon>
    </lineage>
</organism>
<evidence type="ECO:0000256" key="3">
    <source>
        <dbReference type="ARBA" id="ARBA00023043"/>
    </source>
</evidence>
<dbReference type="InterPro" id="IPR014352">
    <property type="entry name" value="FERM/acyl-CoA-bd_prot_sf"/>
</dbReference>
<dbReference type="PROSITE" id="PS50297">
    <property type="entry name" value="ANK_REP_REGION"/>
    <property type="match status" value="2"/>
</dbReference>
<dbReference type="InterPro" id="IPR000582">
    <property type="entry name" value="Acyl-CoA-binding_protein"/>
</dbReference>